<comment type="caution">
    <text evidence="2">The sequence shown here is derived from an EMBL/GenBank/DDBJ whole genome shotgun (WGS) entry which is preliminary data.</text>
</comment>
<evidence type="ECO:0000256" key="1">
    <source>
        <dbReference type="SAM" id="MobiDB-lite"/>
    </source>
</evidence>
<reference evidence="2 3" key="1">
    <citation type="journal article" date="2018" name="Nat. Biotechnol.">
        <title>A standardized bacterial taxonomy based on genome phylogeny substantially revises the tree of life.</title>
        <authorList>
            <person name="Parks D.H."/>
            <person name="Chuvochina M."/>
            <person name="Waite D.W."/>
            <person name="Rinke C."/>
            <person name="Skarshewski A."/>
            <person name="Chaumeil P.A."/>
            <person name="Hugenholtz P."/>
        </authorList>
    </citation>
    <scope>NUCLEOTIDE SEQUENCE [LARGE SCALE GENOMIC DNA]</scope>
    <source>
        <strain evidence="2">UBA11264</strain>
    </source>
</reference>
<organism evidence="2 3">
    <name type="scientific">Serratia grimesii</name>
    <dbReference type="NCBI Taxonomy" id="82995"/>
    <lineage>
        <taxon>Bacteria</taxon>
        <taxon>Pseudomonadati</taxon>
        <taxon>Pseudomonadota</taxon>
        <taxon>Gammaproteobacteria</taxon>
        <taxon>Enterobacterales</taxon>
        <taxon>Yersiniaceae</taxon>
        <taxon>Serratia</taxon>
    </lineage>
</organism>
<accession>A0A9C7R1Q9</accession>
<dbReference type="Proteomes" id="UP000262210">
    <property type="component" value="Unassembled WGS sequence"/>
</dbReference>
<evidence type="ECO:0000313" key="2">
    <source>
        <dbReference type="EMBL" id="HCK03027.1"/>
    </source>
</evidence>
<gene>
    <name evidence="2" type="ORF">DHV72_23810</name>
</gene>
<sequence length="44" mass="5057">MADEHLYPKDFKLRQGGNLTNPWELSSLSDEDAGEQPKQRQLGR</sequence>
<feature type="compositionally biased region" description="Basic and acidic residues" evidence="1">
    <location>
        <begin position="1"/>
        <end position="13"/>
    </location>
</feature>
<dbReference type="EMBL" id="DPSM01000031">
    <property type="protein sequence ID" value="HCK03027.1"/>
    <property type="molecule type" value="Genomic_DNA"/>
</dbReference>
<feature type="region of interest" description="Disordered" evidence="1">
    <location>
        <begin position="1"/>
        <end position="44"/>
    </location>
</feature>
<proteinExistence type="predicted"/>
<dbReference type="AlphaFoldDB" id="A0A9C7R1Q9"/>
<evidence type="ECO:0000313" key="3">
    <source>
        <dbReference type="Proteomes" id="UP000262210"/>
    </source>
</evidence>
<protein>
    <submittedName>
        <fullName evidence="2">Addiction module toxin RelE</fullName>
    </submittedName>
</protein>
<name>A0A9C7R1Q9_9GAMM</name>
<feature type="compositionally biased region" description="Polar residues" evidence="1">
    <location>
        <begin position="17"/>
        <end position="28"/>
    </location>
</feature>